<proteinExistence type="predicted"/>
<dbReference type="STRING" id="1262450.S3D7K2"/>
<name>S3D7K2_OPHP1</name>
<protein>
    <recommendedName>
        <fullName evidence="2">DnaJ homologue subfamily C member 28 conserved domain-containing protein</fullName>
    </recommendedName>
</protein>
<feature type="compositionally biased region" description="Basic and acidic residues" evidence="1">
    <location>
        <begin position="47"/>
        <end position="62"/>
    </location>
</feature>
<evidence type="ECO:0000259" key="2">
    <source>
        <dbReference type="Pfam" id="PF09350"/>
    </source>
</evidence>
<evidence type="ECO:0000313" key="3">
    <source>
        <dbReference type="EMBL" id="EPE09395.1"/>
    </source>
</evidence>
<sequence length="557" mass="61465">MRIVIMPPLPLCWQCARAALRSRQPRLARPAIASSRVGRQFSTQNDIDSKSESDPKPVPAEKEADEEMEIGAMSRRLQQATEEALFTGGRAGRQAVEDAGFSDELKSKLLGKISNAKFHAEHDRAIAAAGLDPDTMTSAGGTGSATAAAAAVSGAPWIGEEATEDAVLRMLNDARKPLAPGLRGKPKIPDPVIVDLRLRRAPTPSAGKRLSNAREKAFVYTDIEKTSGNQMSDKEREEYRSELRERFSPGSRALPSSFSGLAALANERIENAIARGQFQNIPRGPGVERDKRADNPFIDTTEYIMNKMIQRQDIVPPWIEKQQEVVRAAHSFRAHLRTTWRRHAARSIASRGGSLQEQMAQAERYARAEQVHNPRRRNVEQISVPTSHTDDPVMARLVEADAEPKTEAKAEGEAEADIKLETGAESGSAADIDMTLPYRNPQWEAVEKSYMELSVANLNALTRSYNLMAPELAKKPYFSLERELKACYSDVAPTLAQTIKERAVQAAKPTGENPGEAVGRRILERMGGGGAGSVRVYESKAPTYGFREMWRDVWRKN</sequence>
<keyword evidence="4" id="KW-1185">Reference proteome</keyword>
<dbReference type="OMA" id="HNANSAF"/>
<feature type="region of interest" description="Disordered" evidence="1">
    <location>
        <begin position="31"/>
        <end position="67"/>
    </location>
</feature>
<dbReference type="PANTHER" id="PTHR39394:SF1">
    <property type="entry name" value="DNAJ HOMOLOGUE SUBFAMILY C MEMBER 28 CONSERVED DOMAIN-CONTAINING PROTEIN"/>
    <property type="match status" value="1"/>
</dbReference>
<dbReference type="Pfam" id="PF09350">
    <property type="entry name" value="DJC28_CD"/>
    <property type="match status" value="1"/>
</dbReference>
<dbReference type="EMBL" id="KE148147">
    <property type="protein sequence ID" value="EPE09395.1"/>
    <property type="molecule type" value="Genomic_DNA"/>
</dbReference>
<feature type="domain" description="DnaJ homologue subfamily C member 28 conserved" evidence="2">
    <location>
        <begin position="264"/>
        <end position="333"/>
    </location>
</feature>
<accession>S3D7K2</accession>
<dbReference type="VEuPathDB" id="FungiDB:F503_07171"/>
<dbReference type="Proteomes" id="UP000016923">
    <property type="component" value="Unassembled WGS sequence"/>
</dbReference>
<dbReference type="AlphaFoldDB" id="S3D7K2"/>
<reference evidence="3 4" key="1">
    <citation type="journal article" date="2013" name="BMC Genomics">
        <title>The genome and transcriptome of the pine saprophyte Ophiostoma piceae, and a comparison with the bark beetle-associated pine pathogen Grosmannia clavigera.</title>
        <authorList>
            <person name="Haridas S."/>
            <person name="Wang Y."/>
            <person name="Lim L."/>
            <person name="Massoumi Alamouti S."/>
            <person name="Jackman S."/>
            <person name="Docking R."/>
            <person name="Robertson G."/>
            <person name="Birol I."/>
            <person name="Bohlmann J."/>
            <person name="Breuil C."/>
        </authorList>
    </citation>
    <scope>NUCLEOTIDE SEQUENCE [LARGE SCALE GENOMIC DNA]</scope>
    <source>
        <strain evidence="3 4">UAMH 11346</strain>
    </source>
</reference>
<evidence type="ECO:0000256" key="1">
    <source>
        <dbReference type="SAM" id="MobiDB-lite"/>
    </source>
</evidence>
<dbReference type="PANTHER" id="PTHR39394">
    <property type="entry name" value="YALI0E31793P"/>
    <property type="match status" value="1"/>
</dbReference>
<evidence type="ECO:0000313" key="4">
    <source>
        <dbReference type="Proteomes" id="UP000016923"/>
    </source>
</evidence>
<organism evidence="3 4">
    <name type="scientific">Ophiostoma piceae (strain UAMH 11346)</name>
    <name type="common">Sap stain fungus</name>
    <dbReference type="NCBI Taxonomy" id="1262450"/>
    <lineage>
        <taxon>Eukaryota</taxon>
        <taxon>Fungi</taxon>
        <taxon>Dikarya</taxon>
        <taxon>Ascomycota</taxon>
        <taxon>Pezizomycotina</taxon>
        <taxon>Sordariomycetes</taxon>
        <taxon>Sordariomycetidae</taxon>
        <taxon>Ophiostomatales</taxon>
        <taxon>Ophiostomataceae</taxon>
        <taxon>Ophiostoma</taxon>
    </lineage>
</organism>
<dbReference type="OrthoDB" id="1922282at2759"/>
<dbReference type="eggNOG" id="ENOG502RFG7">
    <property type="taxonomic scope" value="Eukaryota"/>
</dbReference>
<dbReference type="InterPro" id="IPR018961">
    <property type="entry name" value="DnaJ_homolog_subfam-C_membr-28"/>
</dbReference>
<dbReference type="HOGENOM" id="CLU_019422_1_1_1"/>
<gene>
    <name evidence="3" type="ORF">F503_07171</name>
</gene>